<dbReference type="AlphaFoldDB" id="A0AAW2WZ67"/>
<reference evidence="1" key="2">
    <citation type="journal article" date="2024" name="Plant">
        <title>Genomic evolution and insights into agronomic trait innovations of Sesamum species.</title>
        <authorList>
            <person name="Miao H."/>
            <person name="Wang L."/>
            <person name="Qu L."/>
            <person name="Liu H."/>
            <person name="Sun Y."/>
            <person name="Le M."/>
            <person name="Wang Q."/>
            <person name="Wei S."/>
            <person name="Zheng Y."/>
            <person name="Lin W."/>
            <person name="Duan Y."/>
            <person name="Cao H."/>
            <person name="Xiong S."/>
            <person name="Wang X."/>
            <person name="Wei L."/>
            <person name="Li C."/>
            <person name="Ma Q."/>
            <person name="Ju M."/>
            <person name="Zhao R."/>
            <person name="Li G."/>
            <person name="Mu C."/>
            <person name="Tian Q."/>
            <person name="Mei H."/>
            <person name="Zhang T."/>
            <person name="Gao T."/>
            <person name="Zhang H."/>
        </authorList>
    </citation>
    <scope>NUCLEOTIDE SEQUENCE</scope>
    <source>
        <strain evidence="1">KEN1</strain>
    </source>
</reference>
<evidence type="ECO:0000313" key="1">
    <source>
        <dbReference type="EMBL" id="KAL0445350.1"/>
    </source>
</evidence>
<gene>
    <name evidence="1" type="ORF">Slati_2257700</name>
</gene>
<proteinExistence type="predicted"/>
<protein>
    <submittedName>
        <fullName evidence="1">Uncharacterized protein</fullName>
    </submittedName>
</protein>
<organism evidence="1">
    <name type="scientific">Sesamum latifolium</name>
    <dbReference type="NCBI Taxonomy" id="2727402"/>
    <lineage>
        <taxon>Eukaryota</taxon>
        <taxon>Viridiplantae</taxon>
        <taxon>Streptophyta</taxon>
        <taxon>Embryophyta</taxon>
        <taxon>Tracheophyta</taxon>
        <taxon>Spermatophyta</taxon>
        <taxon>Magnoliopsida</taxon>
        <taxon>eudicotyledons</taxon>
        <taxon>Gunneridae</taxon>
        <taxon>Pentapetalae</taxon>
        <taxon>asterids</taxon>
        <taxon>lamiids</taxon>
        <taxon>Lamiales</taxon>
        <taxon>Pedaliaceae</taxon>
        <taxon>Sesamum</taxon>
    </lineage>
</organism>
<sequence length="86" mass="10095">MKRKEKEEDEVVDMERLKKLKAERIDLIEEHKSIELIPGEPNKATRIRSRMNETLEAMTIEFLRKNADMFAWDPSDFKGIDPDGCS</sequence>
<accession>A0AAW2WZ67</accession>
<name>A0AAW2WZ67_9LAMI</name>
<comment type="caution">
    <text evidence="1">The sequence shown here is derived from an EMBL/GenBank/DDBJ whole genome shotgun (WGS) entry which is preliminary data.</text>
</comment>
<dbReference type="EMBL" id="JACGWN010000007">
    <property type="protein sequence ID" value="KAL0445350.1"/>
    <property type="molecule type" value="Genomic_DNA"/>
</dbReference>
<reference evidence="1" key="1">
    <citation type="submission" date="2020-06" db="EMBL/GenBank/DDBJ databases">
        <authorList>
            <person name="Li T."/>
            <person name="Hu X."/>
            <person name="Zhang T."/>
            <person name="Song X."/>
            <person name="Zhang H."/>
            <person name="Dai N."/>
            <person name="Sheng W."/>
            <person name="Hou X."/>
            <person name="Wei L."/>
        </authorList>
    </citation>
    <scope>NUCLEOTIDE SEQUENCE</scope>
    <source>
        <strain evidence="1">KEN1</strain>
        <tissue evidence="1">Leaf</tissue>
    </source>
</reference>